<dbReference type="GO" id="GO:0004322">
    <property type="term" value="F:ferroxidase activity"/>
    <property type="evidence" value="ECO:0007669"/>
    <property type="project" value="UniProtKB-EC"/>
</dbReference>
<keyword evidence="5 8" id="KW-0479">Metal-binding</keyword>
<dbReference type="PRINTS" id="PR00601">
    <property type="entry name" value="BACFERRITIN"/>
</dbReference>
<comment type="function">
    <text evidence="8">Iron-storage protein, whose ferroxidase center binds Fe(2+), oxidizes it using dioxygen to Fe(3+), and participates in the subsequent Fe(3+) oxide mineral core formation within the central cavity of the BFR protein shell.</text>
</comment>
<evidence type="ECO:0000259" key="10">
    <source>
        <dbReference type="PROSITE" id="PS50905"/>
    </source>
</evidence>
<feature type="binding site" description="axial binding residue" evidence="9">
    <location>
        <position position="52"/>
    </location>
    <ligand>
        <name>heme b</name>
        <dbReference type="ChEBI" id="CHEBI:60344"/>
        <note>ligand shared between dimeric partners</note>
    </ligand>
    <ligandPart>
        <name>Fe</name>
        <dbReference type="ChEBI" id="CHEBI:18248"/>
    </ligandPart>
</feature>
<dbReference type="GO" id="GO:0006826">
    <property type="term" value="P:iron ion transport"/>
    <property type="evidence" value="ECO:0007669"/>
    <property type="project" value="InterPro"/>
</dbReference>
<comment type="similarity">
    <text evidence="2 8">Belongs to the bacterioferritin family.</text>
</comment>
<sequence>MQGDPAIRQALNQALRNQLTAINQYFLHARICGNWGLGKLNHSEYKRSIKAMKQADKLIERILFLEGLPNLQDLGKLYIGEDVPELLSNDLRLAHEVVSQLRSSIAACEQAQDYVSRDLVEDLLEEEEEQIDWLESQQWLIDNIGLANYLQTMMTE</sequence>
<dbReference type="PANTHER" id="PTHR30295:SF0">
    <property type="entry name" value="BACTERIOFERRITIN"/>
    <property type="match status" value="1"/>
</dbReference>
<accession>A0AA95KDC6</accession>
<dbReference type="CDD" id="cd00907">
    <property type="entry name" value="Bacterioferritin"/>
    <property type="match status" value="1"/>
</dbReference>
<comment type="catalytic activity">
    <reaction evidence="8">
        <text>4 Fe(2+) + O2 + 4 H(+) = 4 Fe(3+) + 2 H2O</text>
        <dbReference type="Rhea" id="RHEA:11148"/>
        <dbReference type="ChEBI" id="CHEBI:15377"/>
        <dbReference type="ChEBI" id="CHEBI:15378"/>
        <dbReference type="ChEBI" id="CHEBI:15379"/>
        <dbReference type="ChEBI" id="CHEBI:29033"/>
        <dbReference type="ChEBI" id="CHEBI:29034"/>
        <dbReference type="EC" id="1.16.3.1"/>
    </reaction>
</comment>
<dbReference type="KEGG" id="tdu:QJT80_07960"/>
<evidence type="ECO:0000256" key="9">
    <source>
        <dbReference type="PIRSR" id="PIRSR002560-1"/>
    </source>
</evidence>
<dbReference type="SUPFAM" id="SSF47240">
    <property type="entry name" value="Ferritin-like"/>
    <property type="match status" value="1"/>
</dbReference>
<evidence type="ECO:0000256" key="5">
    <source>
        <dbReference type="ARBA" id="ARBA00022723"/>
    </source>
</evidence>
<dbReference type="GO" id="GO:0005829">
    <property type="term" value="C:cytosol"/>
    <property type="evidence" value="ECO:0007669"/>
    <property type="project" value="TreeGrafter"/>
</dbReference>
<dbReference type="InterPro" id="IPR002024">
    <property type="entry name" value="Bacterioferritin"/>
</dbReference>
<dbReference type="GO" id="GO:0008199">
    <property type="term" value="F:ferric iron binding"/>
    <property type="evidence" value="ECO:0007669"/>
    <property type="project" value="InterPro"/>
</dbReference>
<evidence type="ECO:0000256" key="2">
    <source>
        <dbReference type="ARBA" id="ARBA00008093"/>
    </source>
</evidence>
<keyword evidence="4" id="KW-0349">Heme</keyword>
<keyword evidence="11" id="KW-0560">Oxidoreductase</keyword>
<reference evidence="11" key="2">
    <citation type="submission" date="2023-04" db="EMBL/GenBank/DDBJ databases">
        <authorList>
            <person name="Beletskiy A.V."/>
            <person name="Mardanov A.V."/>
            <person name="Ravin N.V."/>
        </authorList>
    </citation>
    <scope>NUCLEOTIDE SEQUENCE</scope>
    <source>
        <strain evidence="11">GKL-01</strain>
    </source>
</reference>
<comment type="cofactor">
    <cofactor evidence="1">
        <name>heme b</name>
        <dbReference type="ChEBI" id="CHEBI:60344"/>
    </cofactor>
</comment>
<evidence type="ECO:0000256" key="7">
    <source>
        <dbReference type="ARBA" id="ARBA00036243"/>
    </source>
</evidence>
<organism evidence="11">
    <name type="scientific">Candidatus Thiocaldithrix dubininis</name>
    <dbReference type="NCBI Taxonomy" id="3080823"/>
    <lineage>
        <taxon>Bacteria</taxon>
        <taxon>Pseudomonadati</taxon>
        <taxon>Pseudomonadota</taxon>
        <taxon>Gammaproteobacteria</taxon>
        <taxon>Thiotrichales</taxon>
        <taxon>Thiotrichaceae</taxon>
        <taxon>Candidatus Thiocaldithrix</taxon>
    </lineage>
</organism>
<evidence type="ECO:0000313" key="11">
    <source>
        <dbReference type="EMBL" id="WGZ89446.1"/>
    </source>
</evidence>
<dbReference type="PROSITE" id="PS50905">
    <property type="entry name" value="FERRITIN_LIKE"/>
    <property type="match status" value="1"/>
</dbReference>
<dbReference type="InterPro" id="IPR009078">
    <property type="entry name" value="Ferritin-like_SF"/>
</dbReference>
<keyword evidence="6 8" id="KW-0408">Iron</keyword>
<feature type="domain" description="Ferritin-like diiron" evidence="10">
    <location>
        <begin position="1"/>
        <end position="145"/>
    </location>
</feature>
<name>A0AA95KDC6_9GAMM</name>
<dbReference type="PANTHER" id="PTHR30295">
    <property type="entry name" value="BACTERIOFERRITIN"/>
    <property type="match status" value="1"/>
</dbReference>
<evidence type="ECO:0000256" key="8">
    <source>
        <dbReference type="PIRNR" id="PIRNR002560"/>
    </source>
</evidence>
<protein>
    <recommendedName>
        <fullName evidence="8">Bacterioferritin</fullName>
        <ecNumber evidence="8">1.16.3.1</ecNumber>
    </recommendedName>
</protein>
<dbReference type="NCBIfam" id="TIGR00754">
    <property type="entry name" value="bfr"/>
    <property type="match status" value="1"/>
</dbReference>
<evidence type="ECO:0000256" key="6">
    <source>
        <dbReference type="ARBA" id="ARBA00023004"/>
    </source>
</evidence>
<dbReference type="GO" id="GO:0020037">
    <property type="term" value="F:heme binding"/>
    <property type="evidence" value="ECO:0007669"/>
    <property type="project" value="TreeGrafter"/>
</dbReference>
<feature type="binding site" evidence="9">
    <location>
        <position position="127"/>
    </location>
    <ligand>
        <name>Fe cation</name>
        <dbReference type="ChEBI" id="CHEBI:24875"/>
        <label>1</label>
    </ligand>
</feature>
<evidence type="ECO:0000256" key="3">
    <source>
        <dbReference type="ARBA" id="ARBA00022434"/>
    </source>
</evidence>
<reference evidence="11" key="1">
    <citation type="journal article" date="2023" name="Int. J. Mol. Sci.">
        <title>Metagenomics Revealed a New Genus 'Candidatus Thiocaldithrix dubininis' gen. nov., sp. nov. and a New Species 'Candidatus Thiothrix putei' sp. nov. in the Family Thiotrichaceae, Some Members of Which Have Traits of Both Na+- and H+-Motive Energetics.</title>
        <authorList>
            <person name="Ravin N.V."/>
            <person name="Muntyan M.S."/>
            <person name="Smolyakov D.D."/>
            <person name="Rudenko T.S."/>
            <person name="Beletsky A.V."/>
            <person name="Mardanov A.V."/>
            <person name="Grabovich M.Y."/>
        </authorList>
    </citation>
    <scope>NUCLEOTIDE SEQUENCE</scope>
    <source>
        <strain evidence="11">GKL-01</strain>
    </source>
</reference>
<dbReference type="InterPro" id="IPR009040">
    <property type="entry name" value="Ferritin-like_diiron"/>
</dbReference>
<dbReference type="EC" id="1.16.3.1" evidence="8"/>
<feature type="binding site" evidence="9">
    <location>
        <position position="127"/>
    </location>
    <ligand>
        <name>Fe cation</name>
        <dbReference type="ChEBI" id="CHEBI:24875"/>
        <label>2</label>
    </ligand>
</feature>
<dbReference type="InterPro" id="IPR008331">
    <property type="entry name" value="Ferritin_DPS_dom"/>
</dbReference>
<dbReference type="Pfam" id="PF00210">
    <property type="entry name" value="Ferritin"/>
    <property type="match status" value="1"/>
</dbReference>
<evidence type="ECO:0000256" key="1">
    <source>
        <dbReference type="ARBA" id="ARBA00001970"/>
    </source>
</evidence>
<evidence type="ECO:0000256" key="4">
    <source>
        <dbReference type="ARBA" id="ARBA00022617"/>
    </source>
</evidence>
<comment type="catalytic activity">
    <reaction evidence="7">
        <text>Fe(2+)(in) = Fe(2+)(out)</text>
        <dbReference type="Rhea" id="RHEA:28486"/>
        <dbReference type="ChEBI" id="CHEBI:29033"/>
    </reaction>
</comment>
<dbReference type="GO" id="GO:0006879">
    <property type="term" value="P:intracellular iron ion homeostasis"/>
    <property type="evidence" value="ECO:0007669"/>
    <property type="project" value="UniProtKB-KW"/>
</dbReference>
<dbReference type="AlphaFoldDB" id="A0AA95KDC6"/>
<dbReference type="EMBL" id="CP124755">
    <property type="protein sequence ID" value="WGZ89446.1"/>
    <property type="molecule type" value="Genomic_DNA"/>
</dbReference>
<dbReference type="InterPro" id="IPR012347">
    <property type="entry name" value="Ferritin-like"/>
</dbReference>
<dbReference type="PIRSF" id="PIRSF002560">
    <property type="entry name" value="Bacterioferritin"/>
    <property type="match status" value="1"/>
</dbReference>
<dbReference type="Proteomes" id="UP001300672">
    <property type="component" value="Chromosome"/>
</dbReference>
<gene>
    <name evidence="11" type="primary">bfr</name>
    <name evidence="11" type="ORF">QJT80_07960</name>
</gene>
<dbReference type="Gene3D" id="1.20.1260.10">
    <property type="match status" value="1"/>
</dbReference>
<keyword evidence="3 8" id="KW-0409">Iron storage</keyword>
<proteinExistence type="inferred from homology"/>